<dbReference type="InterPro" id="IPR006186">
    <property type="entry name" value="Ser/Thr-sp_prot-phosphatase"/>
</dbReference>
<organism evidence="6 7">
    <name type="scientific">Tritrichomonas musculus</name>
    <dbReference type="NCBI Taxonomy" id="1915356"/>
    <lineage>
        <taxon>Eukaryota</taxon>
        <taxon>Metamonada</taxon>
        <taxon>Parabasalia</taxon>
        <taxon>Tritrichomonadida</taxon>
        <taxon>Tritrichomonadidae</taxon>
        <taxon>Tritrichomonas</taxon>
    </lineage>
</organism>
<dbReference type="PANTHER" id="PTHR45619">
    <property type="entry name" value="SERINE/THREONINE-PROTEIN PHOSPHATASE PP2A-RELATED"/>
    <property type="match status" value="1"/>
</dbReference>
<evidence type="ECO:0000256" key="1">
    <source>
        <dbReference type="ARBA" id="ARBA00022723"/>
    </source>
</evidence>
<dbReference type="Proteomes" id="UP001470230">
    <property type="component" value="Unassembled WGS sequence"/>
</dbReference>
<reference evidence="6 7" key="1">
    <citation type="submission" date="2024-04" db="EMBL/GenBank/DDBJ databases">
        <title>Tritrichomonas musculus Genome.</title>
        <authorList>
            <person name="Alves-Ferreira E."/>
            <person name="Grigg M."/>
            <person name="Lorenzi H."/>
            <person name="Galac M."/>
        </authorList>
    </citation>
    <scope>NUCLEOTIDE SEQUENCE [LARGE SCALE GENOMIC DNA]</scope>
    <source>
        <strain evidence="6 7">EAF2021</strain>
    </source>
</reference>
<comment type="catalytic activity">
    <reaction evidence="4">
        <text>O-phospho-L-threonyl-[protein] + H2O = L-threonyl-[protein] + phosphate</text>
        <dbReference type="Rhea" id="RHEA:47004"/>
        <dbReference type="Rhea" id="RHEA-COMP:11060"/>
        <dbReference type="Rhea" id="RHEA-COMP:11605"/>
        <dbReference type="ChEBI" id="CHEBI:15377"/>
        <dbReference type="ChEBI" id="CHEBI:30013"/>
        <dbReference type="ChEBI" id="CHEBI:43474"/>
        <dbReference type="ChEBI" id="CHEBI:61977"/>
        <dbReference type="EC" id="3.1.3.16"/>
    </reaction>
</comment>
<dbReference type="Gene3D" id="3.60.21.10">
    <property type="match status" value="1"/>
</dbReference>
<proteinExistence type="inferred from homology"/>
<dbReference type="SUPFAM" id="SSF56300">
    <property type="entry name" value="Metallo-dependent phosphatases"/>
    <property type="match status" value="1"/>
</dbReference>
<feature type="domain" description="Serine/threonine specific protein phosphatases" evidence="5">
    <location>
        <begin position="127"/>
        <end position="132"/>
    </location>
</feature>
<dbReference type="EC" id="3.1.3.16" evidence="4"/>
<sequence>MTQVRVNIDELGPVELAKMLKENRHLQEPVIDDLLRRLMDILILEPNVHYLQSPITVCGDIHGQLLDLFQLFAKAGDDFINETSEPEKLNNTYLFLGDYVDRGYCSIETFVFLALLKIKYPNQIFILRGNHESRQINQIYGLFNDCMQLYGHSGIWFFLNDVFDLLPIAAVIDNKIFCVHGGLSPKVNYIGQISTLYRRKELDNGAIADLTWSDPDEVSKFVPNRRGNGFIFGKNQTLSFLYNNGLIKRSDQFMDDVTKDPRHGFIARSHQLANDGFQWFHDHNLVIVWSAPNYMYKSGNKATFMKVTTTQGPDFVEFNKDEKSSIKPEDLTIEYFA</sequence>
<evidence type="ECO:0000313" key="6">
    <source>
        <dbReference type="EMBL" id="KAK8893332.1"/>
    </source>
</evidence>
<evidence type="ECO:0000259" key="5">
    <source>
        <dbReference type="PROSITE" id="PS00125"/>
    </source>
</evidence>
<name>A0ABR2KQB1_9EUKA</name>
<evidence type="ECO:0000256" key="2">
    <source>
        <dbReference type="ARBA" id="ARBA00022801"/>
    </source>
</evidence>
<dbReference type="InterPro" id="IPR004843">
    <property type="entry name" value="Calcineurin-like_PHP"/>
</dbReference>
<dbReference type="InterPro" id="IPR029052">
    <property type="entry name" value="Metallo-depent_PP-like"/>
</dbReference>
<dbReference type="SMART" id="SM00156">
    <property type="entry name" value="PP2Ac"/>
    <property type="match status" value="1"/>
</dbReference>
<keyword evidence="2 4" id="KW-0378">Hydrolase</keyword>
<keyword evidence="3" id="KW-0464">Manganese</keyword>
<comment type="similarity">
    <text evidence="4">Belongs to the PPP phosphatase family.</text>
</comment>
<dbReference type="EMBL" id="JAPFFF010000003">
    <property type="protein sequence ID" value="KAK8893332.1"/>
    <property type="molecule type" value="Genomic_DNA"/>
</dbReference>
<gene>
    <name evidence="6" type="ORF">M9Y10_021749</name>
</gene>
<keyword evidence="1" id="KW-0479">Metal-binding</keyword>
<accession>A0ABR2KQB1</accession>
<dbReference type="InterPro" id="IPR047129">
    <property type="entry name" value="PPA2-like"/>
</dbReference>
<evidence type="ECO:0000256" key="3">
    <source>
        <dbReference type="ARBA" id="ARBA00023211"/>
    </source>
</evidence>
<comment type="caution">
    <text evidence="6">The sequence shown here is derived from an EMBL/GenBank/DDBJ whole genome shotgun (WGS) entry which is preliminary data.</text>
</comment>
<protein>
    <recommendedName>
        <fullName evidence="4">Serine/threonine-protein phosphatase</fullName>
        <ecNumber evidence="4">3.1.3.16</ecNumber>
    </recommendedName>
</protein>
<keyword evidence="7" id="KW-1185">Reference proteome</keyword>
<dbReference type="PROSITE" id="PS00125">
    <property type="entry name" value="SER_THR_PHOSPHATASE"/>
    <property type="match status" value="1"/>
</dbReference>
<evidence type="ECO:0000313" key="7">
    <source>
        <dbReference type="Proteomes" id="UP001470230"/>
    </source>
</evidence>
<dbReference type="PRINTS" id="PR00114">
    <property type="entry name" value="STPHPHTASE"/>
</dbReference>
<dbReference type="Pfam" id="PF00149">
    <property type="entry name" value="Metallophos"/>
    <property type="match status" value="1"/>
</dbReference>
<evidence type="ECO:0000256" key="4">
    <source>
        <dbReference type="RuleBase" id="RU004273"/>
    </source>
</evidence>